<protein>
    <submittedName>
        <fullName evidence="2">GH92 family glycosyl hydrolase</fullName>
        <ecNumber evidence="2">3.2.1.-</ecNumber>
    </submittedName>
</protein>
<proteinExistence type="predicted"/>
<name>A0ABV6ZS86_9HYPH</name>
<dbReference type="RefSeq" id="WP_394315628.1">
    <property type="nucleotide sequence ID" value="NZ_JBHGPK010000066.1"/>
</dbReference>
<gene>
    <name evidence="2" type="ORF">ACETRX_36200</name>
</gene>
<dbReference type="SUPFAM" id="SSF48208">
    <property type="entry name" value="Six-hairpin glycosidases"/>
    <property type="match status" value="1"/>
</dbReference>
<dbReference type="EC" id="3.2.1.-" evidence="2"/>
<dbReference type="Pfam" id="PF17678">
    <property type="entry name" value="Glyco_hydro_92N"/>
    <property type="match status" value="1"/>
</dbReference>
<evidence type="ECO:0000313" key="2">
    <source>
        <dbReference type="EMBL" id="MFC2255054.1"/>
    </source>
</evidence>
<evidence type="ECO:0000313" key="3">
    <source>
        <dbReference type="Proteomes" id="UP001595190"/>
    </source>
</evidence>
<dbReference type="InterPro" id="IPR000421">
    <property type="entry name" value="FA58C"/>
</dbReference>
<dbReference type="InterPro" id="IPR008979">
    <property type="entry name" value="Galactose-bd-like_sf"/>
</dbReference>
<dbReference type="Proteomes" id="UP001595190">
    <property type="component" value="Unassembled WGS sequence"/>
</dbReference>
<dbReference type="Gene3D" id="1.20.1050.60">
    <property type="entry name" value="alpha-1,2-mannosidase"/>
    <property type="match status" value="1"/>
</dbReference>
<dbReference type="Gene3D" id="2.60.120.260">
    <property type="entry name" value="Galactose-binding domain-like"/>
    <property type="match status" value="1"/>
</dbReference>
<dbReference type="InterPro" id="IPR050883">
    <property type="entry name" value="PNGase"/>
</dbReference>
<evidence type="ECO:0000259" key="1">
    <source>
        <dbReference type="PROSITE" id="PS50022"/>
    </source>
</evidence>
<dbReference type="NCBIfam" id="TIGR01180">
    <property type="entry name" value="aman2_put"/>
    <property type="match status" value="1"/>
</dbReference>
<organism evidence="2 3">
    <name type="scientific">Labrys neptuniae</name>
    <dbReference type="NCBI Taxonomy" id="376174"/>
    <lineage>
        <taxon>Bacteria</taxon>
        <taxon>Pseudomonadati</taxon>
        <taxon>Pseudomonadota</taxon>
        <taxon>Alphaproteobacteria</taxon>
        <taxon>Hyphomicrobiales</taxon>
        <taxon>Xanthobacteraceae</taxon>
        <taxon>Labrys</taxon>
    </lineage>
</organism>
<accession>A0ABV6ZS86</accession>
<keyword evidence="2" id="KW-0378">Hydrolase</keyword>
<dbReference type="Gene3D" id="3.30.2080.10">
    <property type="entry name" value="GH92 mannosidase domain"/>
    <property type="match status" value="1"/>
</dbReference>
<dbReference type="InterPro" id="IPR008928">
    <property type="entry name" value="6-hairpin_glycosidase_sf"/>
</dbReference>
<dbReference type="InterPro" id="IPR041371">
    <property type="entry name" value="GH92_N"/>
</dbReference>
<dbReference type="PROSITE" id="PS50022">
    <property type="entry name" value="FA58C_3"/>
    <property type="match status" value="1"/>
</dbReference>
<dbReference type="Gene3D" id="2.70.98.10">
    <property type="match status" value="1"/>
</dbReference>
<keyword evidence="2" id="KW-0326">Glycosidase</keyword>
<dbReference type="PANTHER" id="PTHR12143">
    <property type="entry name" value="PEPTIDE N-GLYCANASE PNGASE -RELATED"/>
    <property type="match status" value="1"/>
</dbReference>
<dbReference type="PANTHER" id="PTHR12143:SF43">
    <property type="entry name" value="PUTATIVE-RELATED"/>
    <property type="match status" value="1"/>
</dbReference>
<dbReference type="EMBL" id="JBHGPK010000066">
    <property type="protein sequence ID" value="MFC2255054.1"/>
    <property type="molecule type" value="Genomic_DNA"/>
</dbReference>
<dbReference type="Gene3D" id="1.20.1610.10">
    <property type="entry name" value="alpha-1,2-mannosidases domains"/>
    <property type="match status" value="1"/>
</dbReference>
<dbReference type="InterPro" id="IPR014718">
    <property type="entry name" value="GH-type_carb-bd"/>
</dbReference>
<dbReference type="InterPro" id="IPR005887">
    <property type="entry name" value="GH92_a_mannosidase_put"/>
</dbReference>
<sequence>MTLANKEDLLKKASLLSFLILLSSCGGGDDQDSTNGSAFATTSPSAPVASQFQANTATLTANSDPRKVEFPTDRLDSSRPLADATQLAVAQRRQDLADYVNTMRGANSSGNFTRGNTFPATAVPFGFNFWTPVNRSDKNWFYQFKTNTDYPTDSGSIIPTVTEFAVVHEPSPWIGNRQSLSIMPVSDLGKLNPENRGQTYSRANETAHAHYYSLIFDNGLRTEITPTDHAAVFRFTIPDSVTHQTILFDRFAGVGDGDMTVVDATNGIVSGMTDFQDDKNAPPLYFYARFSAPIMNSRRIDVSNVKSWLQFATPAGGKVIEMKIATSFISRSQAKANLEAEIGAKNFDMVMAEAKEAWNDKLNIVQVEGATEAQKITLYSNLYRAFLYPNSAWEMAGGKPVYMSPYTNPLSRKEGKIWVNNGFWDTYRTTWPLYALVIPKEAGEMIDGFVNAYKDGGWVPRWSGPDYRDSMVATSSDVIFADAYLKGVRNFDVAAAYESMLKNATVYSGDGAKGRKGMNTTPFYGYSTLGSESVAWSLEANLNDFGIAQMAKALGKDDDAAYLYNSAISYANMFDGAGTGSWAGGFFRQKSALGAFGSGAASPTIWGYAYTEGNAWSYAFLAPQDGQGLANLYGGRAKLKERLDAFFTTVPQVDYTVAGSYGSIIHEIKEARASHDLATVGQYQHSNQPVHHSIYMYNYAGSPASGQKYLRDVMDKLYTSGFDRNGLADGSGYIGDEDNGEQSAWYVFSAMGFYPVSVGRPEYAIGAPYFPKMTVTITTPAGERKAIEILAPGVSSTNRYVQGLKLNGRAITRSYLTHAEIAAGATLEFQMGPNPSANWGTAATDLPTSLTAGNAKPAPLQSILPGNAFTLTASSTGNIANLSDRNSLTEWSSASAGWIQASTRQVGRVVKMYTVTSSNGVQDPTGWTLKGSNDGANWTTLDTRIFSVDSPAFTWRRQIRPFQVQTPASYTNYKLEFTGQSPVAVSEFELLASSIHP</sequence>
<feature type="domain" description="F5/8 type C" evidence="1">
    <location>
        <begin position="843"/>
        <end position="993"/>
    </location>
</feature>
<dbReference type="InterPro" id="IPR012939">
    <property type="entry name" value="Glyco_hydro_92"/>
</dbReference>
<dbReference type="Pfam" id="PF07971">
    <property type="entry name" value="Glyco_hydro_92"/>
    <property type="match status" value="1"/>
</dbReference>
<reference evidence="2 3" key="1">
    <citation type="submission" date="2024-09" db="EMBL/GenBank/DDBJ databases">
        <title>Description of Labrys sedimenti sp. nov., isolated from a diclofenac-degrading enrichment culture, and genome-based reclassification of Labrys portucalensis as a later heterotypic synonym of Labrys neptuniae.</title>
        <authorList>
            <person name="Tancsics A."/>
            <person name="Csepanyi A."/>
        </authorList>
    </citation>
    <scope>NUCLEOTIDE SEQUENCE [LARGE SCALE GENOMIC DNA]</scope>
    <source>
        <strain evidence="2 3">LMG 23412</strain>
    </source>
</reference>
<comment type="caution">
    <text evidence="2">The sequence shown here is derived from an EMBL/GenBank/DDBJ whole genome shotgun (WGS) entry which is preliminary data.</text>
</comment>
<dbReference type="SUPFAM" id="SSF49785">
    <property type="entry name" value="Galactose-binding domain-like"/>
    <property type="match status" value="1"/>
</dbReference>
<dbReference type="GO" id="GO:0016798">
    <property type="term" value="F:hydrolase activity, acting on glycosyl bonds"/>
    <property type="evidence" value="ECO:0007669"/>
    <property type="project" value="UniProtKB-KW"/>
</dbReference>
<dbReference type="PROSITE" id="PS51257">
    <property type="entry name" value="PROKAR_LIPOPROTEIN"/>
    <property type="match status" value="1"/>
</dbReference>